<name>A0AAX4IKA8_9PEZI</name>
<dbReference type="GeneID" id="87945261"/>
<protein>
    <recommendedName>
        <fullName evidence="4">C2H2-type domain-containing protein</fullName>
    </recommendedName>
</protein>
<dbReference type="KEGG" id="cdet:87945261"/>
<dbReference type="EMBL" id="CP137309">
    <property type="protein sequence ID" value="WQF83744.1"/>
    <property type="molecule type" value="Genomic_DNA"/>
</dbReference>
<sequence>MSFNINSLLNPEGSINQETEVRKILSKAYADCEKTLPKQNPKEGALAYFGNVLIHITEVLYKNFTDELLDEERLNSTGHTIVNQAYRANGFNDMGILEFHTRKRKMLRGMKEAVDANAATLKDIRECASPVQEKRPLELNQHAFFSESSSRSSFSYSASSSGAVFSAVGSQTSLSDGSHTYRQSDRYRRSTTPASPQDDDGGGNEDAGDDDEDDDDDTTMGDGSVDGIRTGTNVDMDSLRHRGKGHYICPHWQTCQKGGQDHKGGPKIFYRNCMYRQHLQKHSKPHKCMLPGCPNKDGFARKDQLVRHQANVKHDQPLPLPGPRRQLGV</sequence>
<dbReference type="Proteomes" id="UP001322277">
    <property type="component" value="Chromosome 5"/>
</dbReference>
<evidence type="ECO:0008006" key="4">
    <source>
        <dbReference type="Google" id="ProtNLM"/>
    </source>
</evidence>
<organism evidence="2 3">
    <name type="scientific">Colletotrichum destructivum</name>
    <dbReference type="NCBI Taxonomy" id="34406"/>
    <lineage>
        <taxon>Eukaryota</taxon>
        <taxon>Fungi</taxon>
        <taxon>Dikarya</taxon>
        <taxon>Ascomycota</taxon>
        <taxon>Pezizomycotina</taxon>
        <taxon>Sordariomycetes</taxon>
        <taxon>Hypocreomycetidae</taxon>
        <taxon>Glomerellales</taxon>
        <taxon>Glomerellaceae</taxon>
        <taxon>Colletotrichum</taxon>
        <taxon>Colletotrichum destructivum species complex</taxon>
    </lineage>
</organism>
<evidence type="ECO:0000313" key="2">
    <source>
        <dbReference type="EMBL" id="WQF83744.1"/>
    </source>
</evidence>
<evidence type="ECO:0000313" key="3">
    <source>
        <dbReference type="Proteomes" id="UP001322277"/>
    </source>
</evidence>
<evidence type="ECO:0000256" key="1">
    <source>
        <dbReference type="SAM" id="MobiDB-lite"/>
    </source>
</evidence>
<keyword evidence="3" id="KW-1185">Reference proteome</keyword>
<feature type="compositionally biased region" description="Polar residues" evidence="1">
    <location>
        <begin position="171"/>
        <end position="181"/>
    </location>
</feature>
<dbReference type="AlphaFoldDB" id="A0AAX4IKA8"/>
<dbReference type="RefSeq" id="XP_062780968.1">
    <property type="nucleotide sequence ID" value="XM_062924917.1"/>
</dbReference>
<feature type="compositionally biased region" description="Acidic residues" evidence="1">
    <location>
        <begin position="197"/>
        <end position="219"/>
    </location>
</feature>
<proteinExistence type="predicted"/>
<feature type="region of interest" description="Disordered" evidence="1">
    <location>
        <begin position="169"/>
        <end position="237"/>
    </location>
</feature>
<reference evidence="3" key="1">
    <citation type="journal article" date="2023" name="bioRxiv">
        <title>Complete genome of the Medicago anthracnose fungus, Colletotrichum destructivum, reveals a mini-chromosome-like region within a core chromosome.</title>
        <authorList>
            <person name="Lapalu N."/>
            <person name="Simon A."/>
            <person name="Lu A."/>
            <person name="Plaumann P.-L."/>
            <person name="Amselem J."/>
            <person name="Pigne S."/>
            <person name="Auger A."/>
            <person name="Koch C."/>
            <person name="Dallery J.-F."/>
            <person name="O'Connell R.J."/>
        </authorList>
    </citation>
    <scope>NUCLEOTIDE SEQUENCE [LARGE SCALE GENOMIC DNA]</scope>
    <source>
        <strain evidence="3">CBS 520.97</strain>
    </source>
</reference>
<gene>
    <name evidence="2" type="ORF">CDEST_08758</name>
</gene>
<accession>A0AAX4IKA8</accession>